<gene>
    <name evidence="1" type="primary">tssG</name>
    <name evidence="1" type="ORF">ACFPO9_27645</name>
</gene>
<evidence type="ECO:0000313" key="1">
    <source>
        <dbReference type="EMBL" id="MFC5552307.1"/>
    </source>
</evidence>
<evidence type="ECO:0000313" key="2">
    <source>
        <dbReference type="Proteomes" id="UP001596086"/>
    </source>
</evidence>
<dbReference type="EMBL" id="JBHSMZ010000026">
    <property type="protein sequence ID" value="MFC5552307.1"/>
    <property type="molecule type" value="Genomic_DNA"/>
</dbReference>
<dbReference type="PANTHER" id="PTHR35564:SF4">
    <property type="entry name" value="CYTOPLASMIC PROTEIN"/>
    <property type="match status" value="1"/>
</dbReference>
<protein>
    <submittedName>
        <fullName evidence="1">Type VI secretion system baseplate subunit TssG</fullName>
    </submittedName>
</protein>
<dbReference type="NCBIfam" id="TIGR03347">
    <property type="entry name" value="VI_chp_1"/>
    <property type="match status" value="1"/>
</dbReference>
<accession>A0ABW0S7N8</accession>
<organism evidence="1 2">
    <name type="scientific">Massilia aerilata</name>
    <dbReference type="NCBI Taxonomy" id="453817"/>
    <lineage>
        <taxon>Bacteria</taxon>
        <taxon>Pseudomonadati</taxon>
        <taxon>Pseudomonadota</taxon>
        <taxon>Betaproteobacteria</taxon>
        <taxon>Burkholderiales</taxon>
        <taxon>Oxalobacteraceae</taxon>
        <taxon>Telluria group</taxon>
        <taxon>Massilia</taxon>
    </lineage>
</organism>
<dbReference type="Pfam" id="PF06996">
    <property type="entry name" value="T6SS_TssG"/>
    <property type="match status" value="1"/>
</dbReference>
<reference evidence="2" key="1">
    <citation type="journal article" date="2019" name="Int. J. Syst. Evol. Microbiol.">
        <title>The Global Catalogue of Microorganisms (GCM) 10K type strain sequencing project: providing services to taxonomists for standard genome sequencing and annotation.</title>
        <authorList>
            <consortium name="The Broad Institute Genomics Platform"/>
            <consortium name="The Broad Institute Genome Sequencing Center for Infectious Disease"/>
            <person name="Wu L."/>
            <person name="Ma J."/>
        </authorList>
    </citation>
    <scope>NUCLEOTIDE SEQUENCE [LARGE SCALE GENOMIC DNA]</scope>
    <source>
        <strain evidence="2">CGMCC 4.5798</strain>
    </source>
</reference>
<dbReference type="RefSeq" id="WP_379777632.1">
    <property type="nucleotide sequence ID" value="NZ_JBHSMZ010000026.1"/>
</dbReference>
<comment type="caution">
    <text evidence="1">The sequence shown here is derived from an EMBL/GenBank/DDBJ whole genome shotgun (WGS) entry which is preliminary data.</text>
</comment>
<proteinExistence type="predicted"/>
<keyword evidence="2" id="KW-1185">Reference proteome</keyword>
<dbReference type="PANTHER" id="PTHR35564">
    <property type="match status" value="1"/>
</dbReference>
<dbReference type="InterPro" id="IPR010732">
    <property type="entry name" value="T6SS_TssG-like"/>
</dbReference>
<sequence length="365" mass="40018">MHTEKRQHAAVMIEPLRAAPYRYRFAQLLNILVRMLRQQGIPYTQAFSRVLRFRNSLSLAFPASEIESMQVEAEDGGGMPRIHITPAFIGLLGASGTLPLHDTERAAARAGLGGDESWKPFVDLFSNRVIGLFYEAWGKYRVEHGLDTRGQDDLLPLLSALGGLRPASFGAARSYASIPAEVAGYYAGLLRTRPIAASTVERVLGEYFGVPVRVEEFVGAWDPLPAKMRSTLGVTDPTLGFGAALGTRTWRNDLRVRLHIGPLDDETAKAFLPNGRSHAALKEIVSLFAVPSVQYEVRLLLDKPCLKPLTLATKGPDRKRLGLNSFLTVSAGKASRPEIRSVLRLTAKGPTGQQNRAEQTPAIRL</sequence>
<dbReference type="Proteomes" id="UP001596086">
    <property type="component" value="Unassembled WGS sequence"/>
</dbReference>
<name>A0ABW0S7N8_9BURK</name>